<evidence type="ECO:0000256" key="3">
    <source>
        <dbReference type="ARBA" id="ARBA00022691"/>
    </source>
</evidence>
<evidence type="ECO:0000256" key="4">
    <source>
        <dbReference type="ARBA" id="ARBA00043988"/>
    </source>
</evidence>
<comment type="caution">
    <text evidence="5">The sequence shown here is derived from an EMBL/GenBank/DDBJ whole genome shotgun (WGS) entry which is preliminary data.</text>
</comment>
<dbReference type="CDD" id="cd02440">
    <property type="entry name" value="AdoMet_MTases"/>
    <property type="match status" value="1"/>
</dbReference>
<dbReference type="Pfam" id="PF10294">
    <property type="entry name" value="Methyltransf_16"/>
    <property type="match status" value="1"/>
</dbReference>
<protein>
    <submittedName>
        <fullName evidence="5">Methyltransferase domain-containing protein</fullName>
    </submittedName>
</protein>
<evidence type="ECO:0000256" key="1">
    <source>
        <dbReference type="ARBA" id="ARBA00022603"/>
    </source>
</evidence>
<dbReference type="EMBL" id="WNKU01000030">
    <property type="protein sequence ID" value="MTV50623.1"/>
    <property type="molecule type" value="Genomic_DNA"/>
</dbReference>
<dbReference type="Proteomes" id="UP000430670">
    <property type="component" value="Unassembled WGS sequence"/>
</dbReference>
<dbReference type="Gene3D" id="3.40.50.150">
    <property type="entry name" value="Vaccinia Virus protein VP39"/>
    <property type="match status" value="1"/>
</dbReference>
<keyword evidence="6" id="KW-1185">Reference proteome</keyword>
<dbReference type="InterPro" id="IPR019410">
    <property type="entry name" value="Methyltransf_16"/>
</dbReference>
<dbReference type="PANTHER" id="PTHR14614">
    <property type="entry name" value="HEPATOCELLULAR CARCINOMA-ASSOCIATED ANTIGEN"/>
    <property type="match status" value="1"/>
</dbReference>
<proteinExistence type="inferred from homology"/>
<dbReference type="SUPFAM" id="SSF53335">
    <property type="entry name" value="S-adenosyl-L-methionine-dependent methyltransferases"/>
    <property type="match status" value="1"/>
</dbReference>
<dbReference type="AlphaFoldDB" id="A0A6I3SNK9"/>
<dbReference type="OrthoDB" id="9784229at2"/>
<evidence type="ECO:0000256" key="2">
    <source>
        <dbReference type="ARBA" id="ARBA00022679"/>
    </source>
</evidence>
<keyword evidence="3" id="KW-0949">S-adenosyl-L-methionine</keyword>
<evidence type="ECO:0000313" key="6">
    <source>
        <dbReference type="Proteomes" id="UP000430670"/>
    </source>
</evidence>
<comment type="similarity">
    <text evidence="4">Belongs to the methyltransferase superfamily. METTL23 family.</text>
</comment>
<dbReference type="GO" id="GO:0032259">
    <property type="term" value="P:methylation"/>
    <property type="evidence" value="ECO:0007669"/>
    <property type="project" value="UniProtKB-KW"/>
</dbReference>
<sequence>MQLETQPVRVPGGPVLTFTRITNIEDLIAAAQEVDELPFWAELWPSAVGLAAYLWQEVNLQDKTVLELGCGLGLSGIIAAKKGAQVTQTDFIRQALSLAGQNAAQNDLLTERIEADWRQFPELGAFSTIIGSDILYEKDLHGSLERIVHKHLAPGGEFIFSDPGRDWAKQFFARFSPDDWENSLTEIPVHLDQKDYAIRIHRWRRR</sequence>
<reference evidence="5 6" key="1">
    <citation type="submission" date="2019-11" db="EMBL/GenBank/DDBJ databases">
        <title>Whole-genome sequence of a the green, strictly anaerobic photosynthetic bacterium Heliobacillus mobilis DSM 6151.</title>
        <authorList>
            <person name="Kyndt J.A."/>
            <person name="Meyer T.E."/>
        </authorList>
    </citation>
    <scope>NUCLEOTIDE SEQUENCE [LARGE SCALE GENOMIC DNA]</scope>
    <source>
        <strain evidence="5 6">DSM 6151</strain>
    </source>
</reference>
<dbReference type="InterPro" id="IPR029063">
    <property type="entry name" value="SAM-dependent_MTases_sf"/>
</dbReference>
<keyword evidence="2 5" id="KW-0808">Transferase</keyword>
<dbReference type="GO" id="GO:0008168">
    <property type="term" value="F:methyltransferase activity"/>
    <property type="evidence" value="ECO:0007669"/>
    <property type="project" value="UniProtKB-KW"/>
</dbReference>
<organism evidence="5 6">
    <name type="scientific">Heliobacterium mobile</name>
    <name type="common">Heliobacillus mobilis</name>
    <dbReference type="NCBI Taxonomy" id="28064"/>
    <lineage>
        <taxon>Bacteria</taxon>
        <taxon>Bacillati</taxon>
        <taxon>Bacillota</taxon>
        <taxon>Clostridia</taxon>
        <taxon>Eubacteriales</taxon>
        <taxon>Heliobacteriaceae</taxon>
        <taxon>Heliobacterium</taxon>
    </lineage>
</organism>
<dbReference type="PANTHER" id="PTHR14614:SF164">
    <property type="entry name" value="HISTONE-ARGININE METHYLTRANSFERASE METTL23"/>
    <property type="match status" value="1"/>
</dbReference>
<gene>
    <name evidence="5" type="ORF">GJ688_16925</name>
</gene>
<accession>A0A6I3SNK9</accession>
<evidence type="ECO:0000313" key="5">
    <source>
        <dbReference type="EMBL" id="MTV50623.1"/>
    </source>
</evidence>
<keyword evidence="1 5" id="KW-0489">Methyltransferase</keyword>
<dbReference type="RefSeq" id="WP_155477700.1">
    <property type="nucleotide sequence ID" value="NZ_WNKU01000030.1"/>
</dbReference>
<name>A0A6I3SNK9_HELMO</name>